<feature type="chain" id="PRO_5032919818" evidence="2">
    <location>
        <begin position="24"/>
        <end position="264"/>
    </location>
</feature>
<keyword evidence="2" id="KW-0732">Signal</keyword>
<dbReference type="AlphaFoldDB" id="A0A813PJ06"/>
<evidence type="ECO:0000313" key="3">
    <source>
        <dbReference type="EMBL" id="CAF0749572.1"/>
    </source>
</evidence>
<proteinExistence type="predicted"/>
<accession>A0A813PJ06</accession>
<dbReference type="EMBL" id="CAJNOC010000355">
    <property type="protein sequence ID" value="CAF0749572.1"/>
    <property type="molecule type" value="Genomic_DNA"/>
</dbReference>
<feature type="compositionally biased region" description="Polar residues" evidence="1">
    <location>
        <begin position="191"/>
        <end position="204"/>
    </location>
</feature>
<evidence type="ECO:0000313" key="4">
    <source>
        <dbReference type="Proteomes" id="UP000663879"/>
    </source>
</evidence>
<protein>
    <submittedName>
        <fullName evidence="3">Uncharacterized protein</fullName>
    </submittedName>
</protein>
<evidence type="ECO:0000256" key="2">
    <source>
        <dbReference type="SAM" id="SignalP"/>
    </source>
</evidence>
<name>A0A813PJ06_9BILA</name>
<gene>
    <name evidence="3" type="ORF">OXX778_LOCUS3837</name>
</gene>
<feature type="signal peptide" evidence="2">
    <location>
        <begin position="1"/>
        <end position="23"/>
    </location>
</feature>
<comment type="caution">
    <text evidence="3">The sequence shown here is derived from an EMBL/GenBank/DDBJ whole genome shotgun (WGS) entry which is preliminary data.</text>
</comment>
<feature type="region of interest" description="Disordered" evidence="1">
    <location>
        <begin position="181"/>
        <end position="264"/>
    </location>
</feature>
<feature type="non-terminal residue" evidence="3">
    <location>
        <position position="1"/>
    </location>
</feature>
<dbReference type="Proteomes" id="UP000663879">
    <property type="component" value="Unassembled WGS sequence"/>
</dbReference>
<reference evidence="3" key="1">
    <citation type="submission" date="2021-02" db="EMBL/GenBank/DDBJ databases">
        <authorList>
            <person name="Nowell W R."/>
        </authorList>
    </citation>
    <scope>NUCLEOTIDE SEQUENCE</scope>
    <source>
        <strain evidence="3">Ploen Becks lab</strain>
    </source>
</reference>
<organism evidence="3 4">
    <name type="scientific">Brachionus calyciflorus</name>
    <dbReference type="NCBI Taxonomy" id="104777"/>
    <lineage>
        <taxon>Eukaryota</taxon>
        <taxon>Metazoa</taxon>
        <taxon>Spiralia</taxon>
        <taxon>Gnathifera</taxon>
        <taxon>Rotifera</taxon>
        <taxon>Eurotatoria</taxon>
        <taxon>Monogononta</taxon>
        <taxon>Pseudotrocha</taxon>
        <taxon>Ploima</taxon>
        <taxon>Brachionidae</taxon>
        <taxon>Brachionus</taxon>
    </lineage>
</organism>
<sequence length="264" mass="29937">MILKLKAIFFIYFLSVLFSLSIAATRERVIVVQEKVIVEMSPTNNYHDQKPDHKKQIDKAILMLRSQTSTSLENLLNLNDKIALNRGRIAVEGDTLFFHRMVIDRNLIGIFTADLRNGIGEKPRYRMFFGYDSTYKNVKFFGVGENHGENFRSIPCPSNLQNYLQVINLDNRKRCLKKHPVGKTIIENDRNSGQGPSNSGSIPQNPNPPNGGSRPQVTMPTVYPWTFRHSGQGPSNPGSILQNPRPQNVDSRQWRSHDFPGGMA</sequence>
<evidence type="ECO:0000256" key="1">
    <source>
        <dbReference type="SAM" id="MobiDB-lite"/>
    </source>
</evidence>
<keyword evidence="4" id="KW-1185">Reference proteome</keyword>
<feature type="compositionally biased region" description="Polar residues" evidence="1">
    <location>
        <begin position="232"/>
        <end position="251"/>
    </location>
</feature>